<dbReference type="InterPro" id="IPR045073">
    <property type="entry name" value="Omega/Tau-like"/>
</dbReference>
<reference evidence="4" key="2">
    <citation type="submission" date="2019-10" db="EMBL/GenBank/DDBJ databases">
        <title>A de novo genome assembly of a pear dwarfing rootstock.</title>
        <authorList>
            <person name="Wang F."/>
            <person name="Wang J."/>
            <person name="Li S."/>
            <person name="Zhang Y."/>
            <person name="Fang M."/>
            <person name="Ma L."/>
            <person name="Zhao Y."/>
            <person name="Jiang S."/>
        </authorList>
    </citation>
    <scope>NUCLEOTIDE SEQUENCE [LARGE SCALE GENOMIC DNA]</scope>
</reference>
<dbReference type="GO" id="GO:0005829">
    <property type="term" value="C:cytosol"/>
    <property type="evidence" value="ECO:0007669"/>
    <property type="project" value="UniProtKB-SubCell"/>
</dbReference>
<protein>
    <recommendedName>
        <fullName evidence="1">Glutathione S-transferase</fullName>
        <ecNumber evidence="1">2.5.1.18</ecNumber>
    </recommendedName>
</protein>
<dbReference type="Gene3D" id="3.40.30.10">
    <property type="entry name" value="Glutaredoxin"/>
    <property type="match status" value="1"/>
</dbReference>
<keyword evidence="1 3" id="KW-0808">Transferase</keyword>
<accession>A0A5N5GV60</accession>
<evidence type="ECO:0000313" key="3">
    <source>
        <dbReference type="EMBL" id="KAB2617562.1"/>
    </source>
</evidence>
<reference evidence="3 4" key="1">
    <citation type="submission" date="2019-09" db="EMBL/GenBank/DDBJ databases">
        <authorList>
            <person name="Ou C."/>
        </authorList>
    </citation>
    <scope>NUCLEOTIDE SEQUENCE [LARGE SCALE GENOMIC DNA]</scope>
    <source>
        <strain evidence="3">S2</strain>
        <tissue evidence="3">Leaf</tissue>
    </source>
</reference>
<dbReference type="GO" id="GO:0006749">
    <property type="term" value="P:glutathione metabolic process"/>
    <property type="evidence" value="ECO:0007669"/>
    <property type="project" value="TreeGrafter"/>
</dbReference>
<dbReference type="Proteomes" id="UP000327157">
    <property type="component" value="Chromosome 15"/>
</dbReference>
<name>A0A5N5GV60_9ROSA</name>
<comment type="catalytic activity">
    <reaction evidence="1">
        <text>RX + glutathione = an S-substituted glutathione + a halide anion + H(+)</text>
        <dbReference type="Rhea" id="RHEA:16437"/>
        <dbReference type="ChEBI" id="CHEBI:15378"/>
        <dbReference type="ChEBI" id="CHEBI:16042"/>
        <dbReference type="ChEBI" id="CHEBI:17792"/>
        <dbReference type="ChEBI" id="CHEBI:57925"/>
        <dbReference type="ChEBI" id="CHEBI:90779"/>
        <dbReference type="EC" id="2.5.1.18"/>
    </reaction>
</comment>
<comment type="similarity">
    <text evidence="1">Belongs to the GST superfamily.</text>
</comment>
<comment type="caution">
    <text evidence="3">The sequence shown here is derived from an EMBL/GenBank/DDBJ whole genome shotgun (WGS) entry which is preliminary data.</text>
</comment>
<evidence type="ECO:0000256" key="1">
    <source>
        <dbReference type="RuleBase" id="RU369102"/>
    </source>
</evidence>
<reference evidence="3 4" key="3">
    <citation type="submission" date="2019-11" db="EMBL/GenBank/DDBJ databases">
        <title>A de novo genome assembly of a pear dwarfing rootstock.</title>
        <authorList>
            <person name="Wang F."/>
            <person name="Wang J."/>
            <person name="Li S."/>
            <person name="Zhang Y."/>
            <person name="Fang M."/>
            <person name="Ma L."/>
            <person name="Zhao Y."/>
            <person name="Jiang S."/>
        </authorList>
    </citation>
    <scope>NUCLEOTIDE SEQUENCE [LARGE SCALE GENOMIC DNA]</scope>
    <source>
        <strain evidence="3">S2</strain>
        <tissue evidence="3">Leaf</tissue>
    </source>
</reference>
<dbReference type="Pfam" id="PF02798">
    <property type="entry name" value="GST_N"/>
    <property type="match status" value="1"/>
</dbReference>
<feature type="domain" description="GST N-terminal" evidence="2">
    <location>
        <begin position="1"/>
        <end position="74"/>
    </location>
</feature>
<comment type="subcellular location">
    <subcellularLocation>
        <location evidence="1">Cytoplasm</location>
        <location evidence="1">Cytosol</location>
    </subcellularLocation>
</comment>
<keyword evidence="4" id="KW-1185">Reference proteome</keyword>
<dbReference type="SUPFAM" id="SSF52833">
    <property type="entry name" value="Thioredoxin-like"/>
    <property type="match status" value="1"/>
</dbReference>
<evidence type="ECO:0000313" key="4">
    <source>
        <dbReference type="Proteomes" id="UP000327157"/>
    </source>
</evidence>
<dbReference type="PANTHER" id="PTHR11260">
    <property type="entry name" value="GLUTATHIONE S-TRANSFERASE, GST, SUPERFAMILY, GST DOMAIN CONTAINING"/>
    <property type="match status" value="1"/>
</dbReference>
<evidence type="ECO:0000259" key="2">
    <source>
        <dbReference type="PROSITE" id="PS50404"/>
    </source>
</evidence>
<comment type="function">
    <text evidence="1">Is involved in the conjugation of reduced glutathione to a wide number of exogenous and endogenous hydrophobic electrophiles.</text>
</comment>
<dbReference type="GO" id="GO:0004364">
    <property type="term" value="F:glutathione transferase activity"/>
    <property type="evidence" value="ECO:0007669"/>
    <property type="project" value="UniProtKB-UniRule"/>
</dbReference>
<gene>
    <name evidence="3" type="ORF">D8674_013431</name>
</gene>
<keyword evidence="1" id="KW-0963">Cytoplasm</keyword>
<dbReference type="EMBL" id="SMOL01000401">
    <property type="protein sequence ID" value="KAB2617562.1"/>
    <property type="molecule type" value="Genomic_DNA"/>
</dbReference>
<dbReference type="AlphaFoldDB" id="A0A5N5GV60"/>
<dbReference type="InterPro" id="IPR004045">
    <property type="entry name" value="Glutathione_S-Trfase_N"/>
</dbReference>
<sequence>MRVKIALAEKGVQYLYLEEEHLLQKSKSPLLLKVNPVHQKVPVLIHKNIGTAQSDSGDQPQRTFLHTCRCCSKL</sequence>
<proteinExistence type="inferred from homology"/>
<dbReference type="PANTHER" id="PTHR11260:SF781">
    <property type="entry name" value="GLUTATHIONE S-TRANSFERASE U19"/>
    <property type="match status" value="1"/>
</dbReference>
<dbReference type="EC" id="2.5.1.18" evidence="1"/>
<dbReference type="InterPro" id="IPR036249">
    <property type="entry name" value="Thioredoxin-like_sf"/>
</dbReference>
<dbReference type="OrthoDB" id="202840at2759"/>
<organism evidence="3 4">
    <name type="scientific">Pyrus ussuriensis x Pyrus communis</name>
    <dbReference type="NCBI Taxonomy" id="2448454"/>
    <lineage>
        <taxon>Eukaryota</taxon>
        <taxon>Viridiplantae</taxon>
        <taxon>Streptophyta</taxon>
        <taxon>Embryophyta</taxon>
        <taxon>Tracheophyta</taxon>
        <taxon>Spermatophyta</taxon>
        <taxon>Magnoliopsida</taxon>
        <taxon>eudicotyledons</taxon>
        <taxon>Gunneridae</taxon>
        <taxon>Pentapetalae</taxon>
        <taxon>rosids</taxon>
        <taxon>fabids</taxon>
        <taxon>Rosales</taxon>
        <taxon>Rosaceae</taxon>
        <taxon>Amygdaloideae</taxon>
        <taxon>Maleae</taxon>
        <taxon>Pyrus</taxon>
    </lineage>
</organism>
<dbReference type="PROSITE" id="PS50404">
    <property type="entry name" value="GST_NTER"/>
    <property type="match status" value="1"/>
</dbReference>